<name>A0ACB5T7G1_AMBMO</name>
<reference evidence="1" key="1">
    <citation type="submission" date="2023-04" db="EMBL/GenBank/DDBJ databases">
        <title>Ambrosiozyma monospora NBRC 10751.</title>
        <authorList>
            <person name="Ichikawa N."/>
            <person name="Sato H."/>
            <person name="Tonouchi N."/>
        </authorList>
    </citation>
    <scope>NUCLEOTIDE SEQUENCE</scope>
    <source>
        <strain evidence="1">NBRC 10751</strain>
    </source>
</reference>
<protein>
    <submittedName>
        <fullName evidence="1">Unnamed protein product</fullName>
    </submittedName>
</protein>
<evidence type="ECO:0000313" key="2">
    <source>
        <dbReference type="Proteomes" id="UP001165064"/>
    </source>
</evidence>
<accession>A0ACB5T7G1</accession>
<dbReference type="Proteomes" id="UP001165064">
    <property type="component" value="Unassembled WGS sequence"/>
</dbReference>
<comment type="caution">
    <text evidence="1">The sequence shown here is derived from an EMBL/GenBank/DDBJ whole genome shotgun (WGS) entry which is preliminary data.</text>
</comment>
<proteinExistence type="predicted"/>
<evidence type="ECO:0000313" key="1">
    <source>
        <dbReference type="EMBL" id="GME83096.1"/>
    </source>
</evidence>
<keyword evidence="2" id="KW-1185">Reference proteome</keyword>
<gene>
    <name evidence="1" type="ORF">Amon02_000594400</name>
</gene>
<sequence length="75" mass="8907">MDFQQQPQQPQQQNRPLDVRSLTTEQMQNVYRRVQQLRNSHGEAANPTAAAATTTTAKYFRSSWCSNFWTRCQWW</sequence>
<dbReference type="EMBL" id="BSXS01004500">
    <property type="protein sequence ID" value="GME83096.1"/>
    <property type="molecule type" value="Genomic_DNA"/>
</dbReference>
<organism evidence="1 2">
    <name type="scientific">Ambrosiozyma monospora</name>
    <name type="common">Yeast</name>
    <name type="synonym">Endomycopsis monosporus</name>
    <dbReference type="NCBI Taxonomy" id="43982"/>
    <lineage>
        <taxon>Eukaryota</taxon>
        <taxon>Fungi</taxon>
        <taxon>Dikarya</taxon>
        <taxon>Ascomycota</taxon>
        <taxon>Saccharomycotina</taxon>
        <taxon>Pichiomycetes</taxon>
        <taxon>Pichiales</taxon>
        <taxon>Pichiaceae</taxon>
        <taxon>Ambrosiozyma</taxon>
    </lineage>
</organism>